<evidence type="ECO:0000256" key="2">
    <source>
        <dbReference type="ARBA" id="ARBA00022857"/>
    </source>
</evidence>
<dbReference type="InterPro" id="IPR024072">
    <property type="entry name" value="DHFR-like_dom_sf"/>
</dbReference>
<reference evidence="6" key="1">
    <citation type="journal article" date="2019" name="Int. J. Syst. Evol. Microbiol.">
        <title>The Global Catalogue of Microorganisms (GCM) 10K type strain sequencing project: providing services to taxonomists for standard genome sequencing and annotation.</title>
        <authorList>
            <consortium name="The Broad Institute Genomics Platform"/>
            <consortium name="The Broad Institute Genome Sequencing Center for Infectious Disease"/>
            <person name="Wu L."/>
            <person name="Ma J."/>
        </authorList>
    </citation>
    <scope>NUCLEOTIDE SEQUENCE [LARGE SCALE GENOMIC DNA]</scope>
    <source>
        <strain evidence="6">JCM 3272</strain>
    </source>
</reference>
<evidence type="ECO:0000313" key="6">
    <source>
        <dbReference type="Proteomes" id="UP001501444"/>
    </source>
</evidence>
<evidence type="ECO:0000259" key="4">
    <source>
        <dbReference type="Pfam" id="PF01872"/>
    </source>
</evidence>
<feature type="domain" description="Bacterial bifunctional deaminase-reductase C-terminal" evidence="4">
    <location>
        <begin position="24"/>
        <end position="221"/>
    </location>
</feature>
<comment type="pathway">
    <text evidence="1">Cofactor biosynthesis; riboflavin biosynthesis.</text>
</comment>
<proteinExistence type="predicted"/>
<dbReference type="PANTHER" id="PTHR38011:SF7">
    <property type="entry name" value="2,5-DIAMINO-6-RIBOSYLAMINO-4(3H)-PYRIMIDINONE 5'-PHOSPHATE REDUCTASE"/>
    <property type="match status" value="1"/>
</dbReference>
<dbReference type="EMBL" id="BAAARV010000020">
    <property type="protein sequence ID" value="GAA2340936.1"/>
    <property type="molecule type" value="Genomic_DNA"/>
</dbReference>
<dbReference type="PANTHER" id="PTHR38011">
    <property type="entry name" value="DIHYDROFOLATE REDUCTASE FAMILY PROTEIN (AFU_ORTHOLOGUE AFUA_8G06820)"/>
    <property type="match status" value="1"/>
</dbReference>
<keyword evidence="3" id="KW-0560">Oxidoreductase</keyword>
<dbReference type="InterPro" id="IPR002734">
    <property type="entry name" value="RibDG_C"/>
</dbReference>
<gene>
    <name evidence="5" type="ORF">GCM10010170_024100</name>
</gene>
<protein>
    <submittedName>
        <fullName evidence="5">Pyrimidine reductase family protein</fullName>
    </submittedName>
</protein>
<evidence type="ECO:0000256" key="3">
    <source>
        <dbReference type="ARBA" id="ARBA00023002"/>
    </source>
</evidence>
<comment type="caution">
    <text evidence="5">The sequence shown here is derived from an EMBL/GenBank/DDBJ whole genome shotgun (WGS) entry which is preliminary data.</text>
</comment>
<name>A0ABP5SXW6_9ACTN</name>
<dbReference type="Gene3D" id="3.40.430.10">
    <property type="entry name" value="Dihydrofolate Reductase, subunit A"/>
    <property type="match status" value="1"/>
</dbReference>
<keyword evidence="2" id="KW-0521">NADP</keyword>
<sequence>MQLLWPSASPDADLAGLYRTPQEPWLRLNFVSSLDGAGHVDGKSEPLSGPADKRVFGVLRMLCDALLVGAGTVREENYHALRLDEKRRAWRVEHGMSEYPTLVIVSARCDLDPRHRVFAEAPVRPIVVTRSHASPGPLAEVADIVSAGSDEVDLAAAVAQLRARGLRQILSEGGPRLFGSLTAAGLVDELCLTLSPLLAGPGADRITTGAPLDGPQSLTLRHVLLDEGLLLLRYSR</sequence>
<dbReference type="InterPro" id="IPR050765">
    <property type="entry name" value="Riboflavin_Biosynth_HTPR"/>
</dbReference>
<evidence type="ECO:0000256" key="1">
    <source>
        <dbReference type="ARBA" id="ARBA00005104"/>
    </source>
</evidence>
<dbReference type="Proteomes" id="UP001501444">
    <property type="component" value="Unassembled WGS sequence"/>
</dbReference>
<dbReference type="RefSeq" id="WP_344612411.1">
    <property type="nucleotide sequence ID" value="NZ_BAAARV010000020.1"/>
</dbReference>
<accession>A0ABP5SXW6</accession>
<organism evidence="5 6">
    <name type="scientific">Dactylosporangium salmoneum</name>
    <dbReference type="NCBI Taxonomy" id="53361"/>
    <lineage>
        <taxon>Bacteria</taxon>
        <taxon>Bacillati</taxon>
        <taxon>Actinomycetota</taxon>
        <taxon>Actinomycetes</taxon>
        <taxon>Micromonosporales</taxon>
        <taxon>Micromonosporaceae</taxon>
        <taxon>Dactylosporangium</taxon>
    </lineage>
</organism>
<evidence type="ECO:0000313" key="5">
    <source>
        <dbReference type="EMBL" id="GAA2340936.1"/>
    </source>
</evidence>
<dbReference type="SUPFAM" id="SSF53597">
    <property type="entry name" value="Dihydrofolate reductase-like"/>
    <property type="match status" value="1"/>
</dbReference>
<dbReference type="Pfam" id="PF01872">
    <property type="entry name" value="RibD_C"/>
    <property type="match status" value="1"/>
</dbReference>
<keyword evidence="6" id="KW-1185">Reference proteome</keyword>